<feature type="compositionally biased region" description="Basic and acidic residues" evidence="1">
    <location>
        <begin position="672"/>
        <end position="689"/>
    </location>
</feature>
<dbReference type="InterPro" id="IPR007111">
    <property type="entry name" value="NACHT_NTPase"/>
</dbReference>
<proteinExistence type="predicted"/>
<accession>A0A2T0JZC0</accession>
<sequence>MRATIRWILTAMLALSASGVAWMFLGDPARDGLIGNANVLDALMGVAALIAAVLLGLPALRRDRSSMTAEQARSATERLASEVLRFWVAEAKTRGIITPIPAAVRWRWARTAVAAPASDMQCDVLTSGVVTSLRTELYERLQPPARLVVIGGPGSGKTTAMMLLLIDILRNRTADSEEPVPVWLTLGSWNPETTPLLDWAADILARDYLGLRPHDRTGRELGEQLLRSRKVALFLDGLDEMPDSLRIAALSALDQDAATLHVVLTCRSREYETAVKATRLWSTAVIELLPVELDQAAAFLLAEQIGARRVAWEQVTQHMSADPDSVVARTLTSPLALSLARHAYAQSDPSRMLDEASYRDPESLNRHLLMRTLNLAYPDRREREHAVYWLGWLAGRMMTSRELPWWDIPRWRTQRRLPLAAPGVWLLAVLGLCGWAVGHRAGIGWLSTSAVVLLGPAFVLTLWDLAFRISCDRPPLRLVVRWPRRLWLVGVPLALVSVPELTAFDFRGAEQAAPTALLLLAFLLPTVLVFAWTAPLAAAGVATPWQAYTADRRRTLIVGPASAATTGAIVCFAWYRATGSPLLGEASVLALGTGLCTGLILSAGATLGLWFVQSVIRLRGRSVSFMRLLRTAAERQVLRQAGSVYQFRHAELQDLLARVEAGTIVEDEGTPDGDRRLPEPEPRPQVKPDRHIIATTWTEPDVHEGLASGWIYRPETGSTSREPFRPNG</sequence>
<dbReference type="SUPFAM" id="SSF52540">
    <property type="entry name" value="P-loop containing nucleoside triphosphate hydrolases"/>
    <property type="match status" value="1"/>
</dbReference>
<dbReference type="SMART" id="SM00382">
    <property type="entry name" value="AAA"/>
    <property type="match status" value="1"/>
</dbReference>
<feature type="transmembrane region" description="Helical" evidence="2">
    <location>
        <begin position="443"/>
        <end position="465"/>
    </location>
</feature>
<dbReference type="Gene3D" id="3.40.50.300">
    <property type="entry name" value="P-loop containing nucleotide triphosphate hydrolases"/>
    <property type="match status" value="1"/>
</dbReference>
<dbReference type="RefSeq" id="WP_170154182.1">
    <property type="nucleotide sequence ID" value="NZ_BOMO01000022.1"/>
</dbReference>
<feature type="transmembrane region" description="Helical" evidence="2">
    <location>
        <begin position="7"/>
        <end position="25"/>
    </location>
</feature>
<feature type="region of interest" description="Disordered" evidence="1">
    <location>
        <begin position="663"/>
        <end position="689"/>
    </location>
</feature>
<evidence type="ECO:0000313" key="5">
    <source>
        <dbReference type="Proteomes" id="UP000239415"/>
    </source>
</evidence>
<feature type="region of interest" description="Disordered" evidence="1">
    <location>
        <begin position="708"/>
        <end position="728"/>
    </location>
</feature>
<evidence type="ECO:0000256" key="1">
    <source>
        <dbReference type="SAM" id="MobiDB-lite"/>
    </source>
</evidence>
<evidence type="ECO:0000259" key="3">
    <source>
        <dbReference type="SMART" id="SM00382"/>
    </source>
</evidence>
<feature type="transmembrane region" description="Helical" evidence="2">
    <location>
        <begin position="516"/>
        <end position="543"/>
    </location>
</feature>
<keyword evidence="2" id="KW-0472">Membrane</keyword>
<organism evidence="4 5">
    <name type="scientific">Actinoplanes italicus</name>
    <dbReference type="NCBI Taxonomy" id="113567"/>
    <lineage>
        <taxon>Bacteria</taxon>
        <taxon>Bacillati</taxon>
        <taxon>Actinomycetota</taxon>
        <taxon>Actinomycetes</taxon>
        <taxon>Micromonosporales</taxon>
        <taxon>Micromonosporaceae</taxon>
        <taxon>Actinoplanes</taxon>
    </lineage>
</organism>
<reference evidence="4 5" key="1">
    <citation type="submission" date="2018-03" db="EMBL/GenBank/DDBJ databases">
        <title>Genomic Encyclopedia of Archaeal and Bacterial Type Strains, Phase II (KMG-II): from individual species to whole genera.</title>
        <authorList>
            <person name="Goeker M."/>
        </authorList>
    </citation>
    <scope>NUCLEOTIDE SEQUENCE [LARGE SCALE GENOMIC DNA]</scope>
    <source>
        <strain evidence="4 5">DSM 43146</strain>
    </source>
</reference>
<evidence type="ECO:0000256" key="2">
    <source>
        <dbReference type="SAM" id="Phobius"/>
    </source>
</evidence>
<dbReference type="InterPro" id="IPR003593">
    <property type="entry name" value="AAA+_ATPase"/>
</dbReference>
<keyword evidence="5" id="KW-1185">Reference proteome</keyword>
<keyword evidence="2" id="KW-1133">Transmembrane helix</keyword>
<evidence type="ECO:0000313" key="4">
    <source>
        <dbReference type="EMBL" id="PRX15851.1"/>
    </source>
</evidence>
<keyword evidence="2" id="KW-0812">Transmembrane</keyword>
<feature type="transmembrane region" description="Helical" evidence="2">
    <location>
        <begin position="417"/>
        <end position="437"/>
    </location>
</feature>
<feature type="transmembrane region" description="Helical" evidence="2">
    <location>
        <begin position="587"/>
        <end position="612"/>
    </location>
</feature>
<dbReference type="Proteomes" id="UP000239415">
    <property type="component" value="Unassembled WGS sequence"/>
</dbReference>
<dbReference type="EMBL" id="PVMZ01000022">
    <property type="protein sequence ID" value="PRX15851.1"/>
    <property type="molecule type" value="Genomic_DNA"/>
</dbReference>
<feature type="domain" description="AAA+ ATPase" evidence="3">
    <location>
        <begin position="143"/>
        <end position="292"/>
    </location>
</feature>
<name>A0A2T0JZC0_9ACTN</name>
<feature type="transmembrane region" description="Helical" evidence="2">
    <location>
        <begin position="555"/>
        <end position="575"/>
    </location>
</feature>
<dbReference type="AlphaFoldDB" id="A0A2T0JZC0"/>
<feature type="transmembrane region" description="Helical" evidence="2">
    <location>
        <begin position="37"/>
        <end position="57"/>
    </location>
</feature>
<gene>
    <name evidence="4" type="ORF">CLV67_12291</name>
</gene>
<dbReference type="InterPro" id="IPR027417">
    <property type="entry name" value="P-loop_NTPase"/>
</dbReference>
<comment type="caution">
    <text evidence="4">The sequence shown here is derived from an EMBL/GenBank/DDBJ whole genome shotgun (WGS) entry which is preliminary data.</text>
</comment>
<protein>
    <submittedName>
        <fullName evidence="4">NACHT domain-containing protein</fullName>
    </submittedName>
</protein>
<feature type="transmembrane region" description="Helical" evidence="2">
    <location>
        <begin position="486"/>
        <end position="504"/>
    </location>
</feature>
<dbReference type="Pfam" id="PF05729">
    <property type="entry name" value="NACHT"/>
    <property type="match status" value="1"/>
</dbReference>